<dbReference type="InterPro" id="IPR032819">
    <property type="entry name" value="TruB_C"/>
</dbReference>
<feature type="domain" description="Pseudouridine synthase II N-terminal" evidence="7">
    <location>
        <begin position="73"/>
        <end position="205"/>
    </location>
</feature>
<dbReference type="Proteomes" id="UP001365542">
    <property type="component" value="Unassembled WGS sequence"/>
</dbReference>
<dbReference type="InterPro" id="IPR002501">
    <property type="entry name" value="PsdUridine_synth_N"/>
</dbReference>
<dbReference type="GO" id="GO:0160148">
    <property type="term" value="F:tRNA pseudouridine(55) synthase activity"/>
    <property type="evidence" value="ECO:0007669"/>
    <property type="project" value="UniProtKB-EC"/>
</dbReference>
<gene>
    <name evidence="9" type="ORF">TWF694_007025</name>
</gene>
<sequence length="416" mass="45829">MQRSVANMVTNGIIAVNKPGGRTSAQLLRDLQVIFNKSDFFASHLEEQKNHKQYMDRKASFTRQNRRGKNKPEQVKLGHGGTLDPMATGVLIVGVGQGTKRLNSFLDCSKEYEAVAIFGASTDSYDKEGKITERKPYGHITREAVEGVLDKFRGDIFQRPPIYSALNLNGKRLYEYAREGLPLPVEIKKRPCTVSSLEIIDYEEGNSGHQWEYPTEEATELEKVASEAYQNMGLEGEGDEIKAGISLSAVSKEGLAAGVAAGEKRKSDAEEKKASKRKKYYERKGPKPAAAAAEGKEDGANEAEGKGEEQDEGNSAEAQAEEATEATPPPPEPIYHEEGKPPVVHLRMSVSRGTYVRSLVHDIGHALGSAATLVALKRTRQGDYEIGKNVIEWEDFAEGNNAWEEKVAKELESQEF</sequence>
<evidence type="ECO:0000256" key="3">
    <source>
        <dbReference type="ARBA" id="ARBA00012787"/>
    </source>
</evidence>
<dbReference type="SUPFAM" id="SSF55120">
    <property type="entry name" value="Pseudouridine synthase"/>
    <property type="match status" value="1"/>
</dbReference>
<name>A0AAV9XMC0_9PEZI</name>
<keyword evidence="10" id="KW-1185">Reference proteome</keyword>
<evidence type="ECO:0000256" key="6">
    <source>
        <dbReference type="SAM" id="MobiDB-lite"/>
    </source>
</evidence>
<keyword evidence="5" id="KW-0413">Isomerase</keyword>
<evidence type="ECO:0000256" key="5">
    <source>
        <dbReference type="ARBA" id="ARBA00023235"/>
    </source>
</evidence>
<evidence type="ECO:0000256" key="4">
    <source>
        <dbReference type="ARBA" id="ARBA00022694"/>
    </source>
</evidence>
<dbReference type="Pfam" id="PF01509">
    <property type="entry name" value="TruB_N"/>
    <property type="match status" value="1"/>
</dbReference>
<dbReference type="Pfam" id="PF16198">
    <property type="entry name" value="TruB_C_2"/>
    <property type="match status" value="1"/>
</dbReference>
<dbReference type="PANTHER" id="PTHR13767:SF2">
    <property type="entry name" value="PSEUDOURIDYLATE SYNTHASE TRUB1"/>
    <property type="match status" value="1"/>
</dbReference>
<dbReference type="GO" id="GO:0003723">
    <property type="term" value="F:RNA binding"/>
    <property type="evidence" value="ECO:0007669"/>
    <property type="project" value="InterPro"/>
</dbReference>
<dbReference type="EC" id="5.4.99.25" evidence="3"/>
<evidence type="ECO:0000256" key="1">
    <source>
        <dbReference type="ARBA" id="ARBA00001166"/>
    </source>
</evidence>
<dbReference type="GO" id="GO:1990481">
    <property type="term" value="P:mRNA pseudouridine synthesis"/>
    <property type="evidence" value="ECO:0007669"/>
    <property type="project" value="TreeGrafter"/>
</dbReference>
<comment type="caution">
    <text evidence="9">The sequence shown here is derived from an EMBL/GenBank/DDBJ whole genome shotgun (WGS) entry which is preliminary data.</text>
</comment>
<dbReference type="InterPro" id="IPR014780">
    <property type="entry name" value="tRNA_psdUridine_synth_TruB"/>
</dbReference>
<dbReference type="GO" id="GO:0006400">
    <property type="term" value="P:tRNA modification"/>
    <property type="evidence" value="ECO:0007669"/>
    <property type="project" value="TreeGrafter"/>
</dbReference>
<reference evidence="9 10" key="1">
    <citation type="submission" date="2019-10" db="EMBL/GenBank/DDBJ databases">
        <authorList>
            <person name="Palmer J.M."/>
        </authorList>
    </citation>
    <scope>NUCLEOTIDE SEQUENCE [LARGE SCALE GENOMIC DNA]</scope>
    <source>
        <strain evidence="9 10">TWF694</strain>
    </source>
</reference>
<feature type="domain" description="tRNA pseudouridylate synthase B C-terminal" evidence="8">
    <location>
        <begin position="357"/>
        <end position="411"/>
    </location>
</feature>
<evidence type="ECO:0000313" key="10">
    <source>
        <dbReference type="Proteomes" id="UP001365542"/>
    </source>
</evidence>
<protein>
    <recommendedName>
        <fullName evidence="3">tRNA pseudouridine(55) synthase</fullName>
        <ecNumber evidence="3">5.4.99.25</ecNumber>
    </recommendedName>
</protein>
<feature type="region of interest" description="Disordered" evidence="6">
    <location>
        <begin position="257"/>
        <end position="339"/>
    </location>
</feature>
<feature type="compositionally biased region" description="Basic and acidic residues" evidence="6">
    <location>
        <begin position="294"/>
        <end position="308"/>
    </location>
</feature>
<evidence type="ECO:0000256" key="2">
    <source>
        <dbReference type="ARBA" id="ARBA00008999"/>
    </source>
</evidence>
<feature type="compositionally biased region" description="Acidic residues" evidence="6">
    <location>
        <begin position="309"/>
        <end position="324"/>
    </location>
</feature>
<dbReference type="GO" id="GO:0005634">
    <property type="term" value="C:nucleus"/>
    <property type="evidence" value="ECO:0007669"/>
    <property type="project" value="TreeGrafter"/>
</dbReference>
<dbReference type="Gene3D" id="3.30.2350.10">
    <property type="entry name" value="Pseudouridine synthase"/>
    <property type="match status" value="1"/>
</dbReference>
<dbReference type="PANTHER" id="PTHR13767">
    <property type="entry name" value="TRNA-PSEUDOURIDINE SYNTHASE"/>
    <property type="match status" value="1"/>
</dbReference>
<organism evidence="9 10">
    <name type="scientific">Orbilia ellipsospora</name>
    <dbReference type="NCBI Taxonomy" id="2528407"/>
    <lineage>
        <taxon>Eukaryota</taxon>
        <taxon>Fungi</taxon>
        <taxon>Dikarya</taxon>
        <taxon>Ascomycota</taxon>
        <taxon>Pezizomycotina</taxon>
        <taxon>Orbiliomycetes</taxon>
        <taxon>Orbiliales</taxon>
        <taxon>Orbiliaceae</taxon>
        <taxon>Orbilia</taxon>
    </lineage>
</organism>
<evidence type="ECO:0000259" key="8">
    <source>
        <dbReference type="Pfam" id="PF16198"/>
    </source>
</evidence>
<feature type="compositionally biased region" description="Basic and acidic residues" evidence="6">
    <location>
        <begin position="262"/>
        <end position="273"/>
    </location>
</feature>
<comment type="catalytic activity">
    <reaction evidence="1">
        <text>a uridine in mRNA = a pseudouridine in mRNA</text>
        <dbReference type="Rhea" id="RHEA:56644"/>
        <dbReference type="Rhea" id="RHEA-COMP:14658"/>
        <dbReference type="Rhea" id="RHEA-COMP:14659"/>
        <dbReference type="ChEBI" id="CHEBI:65314"/>
        <dbReference type="ChEBI" id="CHEBI:65315"/>
    </reaction>
</comment>
<evidence type="ECO:0000313" key="9">
    <source>
        <dbReference type="EMBL" id="KAK6543103.1"/>
    </source>
</evidence>
<dbReference type="InterPro" id="IPR020103">
    <property type="entry name" value="PsdUridine_synth_cat_dom_sf"/>
</dbReference>
<dbReference type="AlphaFoldDB" id="A0AAV9XMC0"/>
<dbReference type="HAMAP" id="MF_01080">
    <property type="entry name" value="TruB_bact"/>
    <property type="match status" value="1"/>
</dbReference>
<proteinExistence type="inferred from homology"/>
<keyword evidence="4" id="KW-0819">tRNA processing</keyword>
<accession>A0AAV9XMC0</accession>
<dbReference type="EMBL" id="JAVHJO010000002">
    <property type="protein sequence ID" value="KAK6543103.1"/>
    <property type="molecule type" value="Genomic_DNA"/>
</dbReference>
<comment type="similarity">
    <text evidence="2">Belongs to the pseudouridine synthase TruB family.</text>
</comment>
<evidence type="ECO:0000259" key="7">
    <source>
        <dbReference type="Pfam" id="PF01509"/>
    </source>
</evidence>